<dbReference type="PANTHER" id="PTHR47165:SF4">
    <property type="entry name" value="OS03G0429900 PROTEIN"/>
    <property type="match status" value="1"/>
</dbReference>
<organism evidence="1 2">
    <name type="scientific">Malus domestica</name>
    <name type="common">Apple</name>
    <name type="synonym">Pyrus malus</name>
    <dbReference type="NCBI Taxonomy" id="3750"/>
    <lineage>
        <taxon>Eukaryota</taxon>
        <taxon>Viridiplantae</taxon>
        <taxon>Streptophyta</taxon>
        <taxon>Embryophyta</taxon>
        <taxon>Tracheophyta</taxon>
        <taxon>Spermatophyta</taxon>
        <taxon>Magnoliopsida</taxon>
        <taxon>eudicotyledons</taxon>
        <taxon>Gunneridae</taxon>
        <taxon>Pentapetalae</taxon>
        <taxon>rosids</taxon>
        <taxon>fabids</taxon>
        <taxon>Rosales</taxon>
        <taxon>Rosaceae</taxon>
        <taxon>Amygdaloideae</taxon>
        <taxon>Maleae</taxon>
        <taxon>Malus</taxon>
    </lineage>
</organism>
<dbReference type="PANTHER" id="PTHR47165">
    <property type="entry name" value="OS03G0429900 PROTEIN"/>
    <property type="match status" value="1"/>
</dbReference>
<evidence type="ECO:0008006" key="3">
    <source>
        <dbReference type="Google" id="ProtNLM"/>
    </source>
</evidence>
<reference evidence="1 2" key="1">
    <citation type="submission" date="2018-10" db="EMBL/GenBank/DDBJ databases">
        <title>A high-quality apple genome assembly.</title>
        <authorList>
            <person name="Hu J."/>
        </authorList>
    </citation>
    <scope>NUCLEOTIDE SEQUENCE [LARGE SCALE GENOMIC DNA]</scope>
    <source>
        <strain evidence="2">cv. HFTH1</strain>
        <tissue evidence="1">Young leaf</tissue>
    </source>
</reference>
<dbReference type="SUPFAM" id="SSF50249">
    <property type="entry name" value="Nucleic acid-binding proteins"/>
    <property type="match status" value="1"/>
</dbReference>
<evidence type="ECO:0000313" key="2">
    <source>
        <dbReference type="Proteomes" id="UP000290289"/>
    </source>
</evidence>
<dbReference type="InterPro" id="IPR012340">
    <property type="entry name" value="NA-bd_OB-fold"/>
</dbReference>
<comment type="caution">
    <text evidence="1">The sequence shown here is derived from an EMBL/GenBank/DDBJ whole genome shotgun (WGS) entry which is preliminary data.</text>
</comment>
<evidence type="ECO:0000313" key="1">
    <source>
        <dbReference type="EMBL" id="RXH98452.1"/>
    </source>
</evidence>
<dbReference type="AlphaFoldDB" id="A0A498JY94"/>
<gene>
    <name evidence="1" type="ORF">DVH24_010777</name>
</gene>
<accession>A0A498JY94</accession>
<dbReference type="EMBL" id="RDQH01000331">
    <property type="protein sequence ID" value="RXH98452.1"/>
    <property type="molecule type" value="Genomic_DNA"/>
</dbReference>
<sequence>MEDQGPTPLNRLISYEKIPKIIVHVYRIWRPRFSGKTDKYASLHSILVDEKSYLLIHHMFDNFFFLLCPCLIIKQQVIKASSDEMDYEIIYRVVPHDTHFPLIPHHRFFLQDYNRLYPRPNKTDTLTDVIGHVVAVQRLEPIKVNQRSDHKCDVVIQNIRQSYTFLKKKNLTHNFTSLSYDSLLEARITVFTSLKVKIFADNSAYVLHGRFSGLPHPVTTLPPSNQARETEVIIEELGYLDPDLYKDHTFLCKTSIKQYNTTYEWWYAACPTCAKQMYKVFLVIEDDTNEINALIIGKSGEKVFGMPCKDLVFNQRSTDHKQLSSEFLRLIGQRKNFHLRFRNQRNLLNSNDFLVYNISEDTMIQPITPQSIIKEIVFHHLLHQLKKLEKRTREKEIQPGEPFLQKLKTGSQHFFLILIFNLTEIYLPNLFNMFGMILIEESRFSPDPLCENFEDLNFNRMTQRQEK</sequence>
<dbReference type="Proteomes" id="UP000290289">
    <property type="component" value="Chromosome 5"/>
</dbReference>
<protein>
    <recommendedName>
        <fullName evidence="3">Replication factor A C-terminal domain-containing protein</fullName>
    </recommendedName>
</protein>
<proteinExistence type="predicted"/>
<dbReference type="Gene3D" id="2.40.50.140">
    <property type="entry name" value="Nucleic acid-binding proteins"/>
    <property type="match status" value="1"/>
</dbReference>
<keyword evidence="2" id="KW-1185">Reference proteome</keyword>
<name>A0A498JY94_MALDO</name>